<dbReference type="InterPro" id="IPR001482">
    <property type="entry name" value="T2SS/T4SS_dom"/>
</dbReference>
<evidence type="ECO:0000256" key="1">
    <source>
        <dbReference type="ARBA" id="ARBA00006611"/>
    </source>
</evidence>
<accession>A0A3A1QX83</accession>
<gene>
    <name evidence="5" type="ORF">D3H55_15805</name>
</gene>
<evidence type="ECO:0000259" key="4">
    <source>
        <dbReference type="PROSITE" id="PS00662"/>
    </source>
</evidence>
<dbReference type="OrthoDB" id="9808272at2"/>
<dbReference type="CDD" id="cd01129">
    <property type="entry name" value="PulE-GspE-like"/>
    <property type="match status" value="1"/>
</dbReference>
<dbReference type="PROSITE" id="PS00662">
    <property type="entry name" value="T2SP_E"/>
    <property type="match status" value="1"/>
</dbReference>
<feature type="domain" description="Bacterial type II secretion system protein E" evidence="4">
    <location>
        <begin position="210"/>
        <end position="224"/>
    </location>
</feature>
<proteinExistence type="inferred from homology"/>
<comment type="similarity">
    <text evidence="1">Belongs to the GSP E family.</text>
</comment>
<dbReference type="SUPFAM" id="SSF52540">
    <property type="entry name" value="P-loop containing nucleoside triphosphate hydrolases"/>
    <property type="match status" value="1"/>
</dbReference>
<protein>
    <submittedName>
        <fullName evidence="5">Type II/IV secretion system protein</fullName>
    </submittedName>
</protein>
<dbReference type="Gene3D" id="3.30.450.90">
    <property type="match status" value="1"/>
</dbReference>
<dbReference type="GO" id="GO:0016887">
    <property type="term" value="F:ATP hydrolysis activity"/>
    <property type="evidence" value="ECO:0007669"/>
    <property type="project" value="TreeGrafter"/>
</dbReference>
<dbReference type="PANTHER" id="PTHR30258:SF2">
    <property type="entry name" value="COMG OPERON PROTEIN 1"/>
    <property type="match status" value="1"/>
</dbReference>
<keyword evidence="3" id="KW-0067">ATP-binding</keyword>
<dbReference type="EMBL" id="QXIR01000023">
    <property type="protein sequence ID" value="RIW31071.1"/>
    <property type="molecule type" value="Genomic_DNA"/>
</dbReference>
<dbReference type="GO" id="GO:0005886">
    <property type="term" value="C:plasma membrane"/>
    <property type="evidence" value="ECO:0007669"/>
    <property type="project" value="TreeGrafter"/>
</dbReference>
<evidence type="ECO:0000256" key="3">
    <source>
        <dbReference type="ARBA" id="ARBA00022840"/>
    </source>
</evidence>
<keyword evidence="2" id="KW-0547">Nucleotide-binding</keyword>
<evidence type="ECO:0000313" key="6">
    <source>
        <dbReference type="Proteomes" id="UP000265801"/>
    </source>
</evidence>
<keyword evidence="6" id="KW-1185">Reference proteome</keyword>
<dbReference type="NCBIfam" id="NF041000">
    <property type="entry name" value="ATPase_ComGA"/>
    <property type="match status" value="1"/>
</dbReference>
<dbReference type="Pfam" id="PF00437">
    <property type="entry name" value="T2SSE"/>
    <property type="match status" value="1"/>
</dbReference>
<dbReference type="InterPro" id="IPR047667">
    <property type="entry name" value="ATPase_ComGA"/>
</dbReference>
<comment type="caution">
    <text evidence="5">The sequence shown here is derived from an EMBL/GenBank/DDBJ whole genome shotgun (WGS) entry which is preliminary data.</text>
</comment>
<dbReference type="Proteomes" id="UP000265801">
    <property type="component" value="Unassembled WGS sequence"/>
</dbReference>
<dbReference type="RefSeq" id="WP_119548289.1">
    <property type="nucleotide sequence ID" value="NZ_QXIR01000023.1"/>
</dbReference>
<reference evidence="5 6" key="1">
    <citation type="submission" date="2018-09" db="EMBL/GenBank/DDBJ databases">
        <title>Bacillus saliacetes sp. nov., isolated from Thai shrimp paste (Ka-pi).</title>
        <authorList>
            <person name="Daroonpunt R."/>
            <person name="Tanasupawat S."/>
            <person name="Yiamsombut S."/>
        </authorList>
    </citation>
    <scope>NUCLEOTIDE SEQUENCE [LARGE SCALE GENOMIC DNA]</scope>
    <source>
        <strain evidence="5 6">SKP7-4</strain>
    </source>
</reference>
<sequence>MVQLIYYSIEALADSILKKAVTKHVTDIHLFPRKDDYLMQHRSKGILTPNVSIPIPEGERLISHFKFMASMDIGEKRKPQSGSFTLSVSSKPLDLRVSTLPTTNLKESLVIRILPQQKNLPIEKLALYPASARKLLALLMNSHGLIIFTGPTGSGKTTTLYSLVEHCSSILQRNVVTLEDPVEKFNDSLVQVQVNEKAGVTYSAGLRAILRHDPDIIMVGEIRDEETAAVAIRAALTGHLVLSTLHTKDAKGAVYRLMELGIQWHEIQQSLIAVSAQRLINLVCPYCGETCMDTCIRDPEEKRATIYEILHGKALEQVLKEAKGELADYQYPTLTDLLKKGYALGYIPTKELQRWKLE</sequence>
<dbReference type="Gene3D" id="3.40.50.300">
    <property type="entry name" value="P-loop containing nucleotide triphosphate hydrolases"/>
    <property type="match status" value="1"/>
</dbReference>
<evidence type="ECO:0000256" key="2">
    <source>
        <dbReference type="ARBA" id="ARBA00022741"/>
    </source>
</evidence>
<organism evidence="5 6">
    <name type="scientific">Bacillus salacetis</name>
    <dbReference type="NCBI Taxonomy" id="2315464"/>
    <lineage>
        <taxon>Bacteria</taxon>
        <taxon>Bacillati</taxon>
        <taxon>Bacillota</taxon>
        <taxon>Bacilli</taxon>
        <taxon>Bacillales</taxon>
        <taxon>Bacillaceae</taxon>
        <taxon>Bacillus</taxon>
    </lineage>
</organism>
<dbReference type="GO" id="GO:0005524">
    <property type="term" value="F:ATP binding"/>
    <property type="evidence" value="ECO:0007669"/>
    <property type="project" value="UniProtKB-KW"/>
</dbReference>
<dbReference type="InterPro" id="IPR027417">
    <property type="entry name" value="P-loop_NTPase"/>
</dbReference>
<name>A0A3A1QX83_9BACI</name>
<evidence type="ECO:0000313" key="5">
    <source>
        <dbReference type="EMBL" id="RIW31071.1"/>
    </source>
</evidence>
<dbReference type="AlphaFoldDB" id="A0A3A1QX83"/>
<dbReference type="PANTHER" id="PTHR30258">
    <property type="entry name" value="TYPE II SECRETION SYSTEM PROTEIN GSPE-RELATED"/>
    <property type="match status" value="1"/>
</dbReference>